<sequence>MCCATDHGAHNLGGYVSLLLSWAYHRIPLLRPDGFDTRRFPLVERWVQYRPDNARDERRLRHYRCILNGIGMLYTPYADPQLQGIVLHAFAESDHTAAVVWPLLCFAIVEWHQVDQVVR</sequence>
<reference evidence="2 3" key="1">
    <citation type="submission" date="2019-01" db="EMBL/GenBank/DDBJ databases">
        <title>Sequencing of cultivated peanut Arachis hypogaea provides insights into genome evolution and oil improvement.</title>
        <authorList>
            <person name="Chen X."/>
        </authorList>
    </citation>
    <scope>NUCLEOTIDE SEQUENCE [LARGE SCALE GENOMIC DNA]</scope>
    <source>
        <strain evidence="3">cv. Fuhuasheng</strain>
        <tissue evidence="2">Leaves</tissue>
    </source>
</reference>
<dbReference type="PANTHER" id="PTHR46033">
    <property type="entry name" value="PROTEIN MAIN-LIKE 2"/>
    <property type="match status" value="1"/>
</dbReference>
<dbReference type="AlphaFoldDB" id="A0A444YHW7"/>
<keyword evidence="3" id="KW-1185">Reference proteome</keyword>
<dbReference type="InterPro" id="IPR044824">
    <property type="entry name" value="MAIN-like"/>
</dbReference>
<feature type="domain" description="Aminotransferase-like plant mobile" evidence="1">
    <location>
        <begin position="2"/>
        <end position="119"/>
    </location>
</feature>
<proteinExistence type="predicted"/>
<comment type="caution">
    <text evidence="2">The sequence shown here is derived from an EMBL/GenBank/DDBJ whole genome shotgun (WGS) entry which is preliminary data.</text>
</comment>
<name>A0A444YHW7_ARAHY</name>
<dbReference type="GO" id="GO:0010073">
    <property type="term" value="P:meristem maintenance"/>
    <property type="evidence" value="ECO:0007669"/>
    <property type="project" value="InterPro"/>
</dbReference>
<protein>
    <recommendedName>
        <fullName evidence="1">Aminotransferase-like plant mobile domain-containing protein</fullName>
    </recommendedName>
</protein>
<evidence type="ECO:0000313" key="2">
    <source>
        <dbReference type="EMBL" id="RYR01477.1"/>
    </source>
</evidence>
<gene>
    <name evidence="2" type="ORF">Ahy_B06g080349</name>
</gene>
<dbReference type="Proteomes" id="UP000289738">
    <property type="component" value="Chromosome B06"/>
</dbReference>
<dbReference type="Pfam" id="PF10536">
    <property type="entry name" value="PMD"/>
    <property type="match status" value="1"/>
</dbReference>
<organism evidence="2 3">
    <name type="scientific">Arachis hypogaea</name>
    <name type="common">Peanut</name>
    <dbReference type="NCBI Taxonomy" id="3818"/>
    <lineage>
        <taxon>Eukaryota</taxon>
        <taxon>Viridiplantae</taxon>
        <taxon>Streptophyta</taxon>
        <taxon>Embryophyta</taxon>
        <taxon>Tracheophyta</taxon>
        <taxon>Spermatophyta</taxon>
        <taxon>Magnoliopsida</taxon>
        <taxon>eudicotyledons</taxon>
        <taxon>Gunneridae</taxon>
        <taxon>Pentapetalae</taxon>
        <taxon>rosids</taxon>
        <taxon>fabids</taxon>
        <taxon>Fabales</taxon>
        <taxon>Fabaceae</taxon>
        <taxon>Papilionoideae</taxon>
        <taxon>50 kb inversion clade</taxon>
        <taxon>dalbergioids sensu lato</taxon>
        <taxon>Dalbergieae</taxon>
        <taxon>Pterocarpus clade</taxon>
        <taxon>Arachis</taxon>
    </lineage>
</organism>
<dbReference type="InterPro" id="IPR019557">
    <property type="entry name" value="AminoTfrase-like_pln_mobile"/>
</dbReference>
<dbReference type="EMBL" id="SDMP01000016">
    <property type="protein sequence ID" value="RYR01477.1"/>
    <property type="molecule type" value="Genomic_DNA"/>
</dbReference>
<evidence type="ECO:0000313" key="3">
    <source>
        <dbReference type="Proteomes" id="UP000289738"/>
    </source>
</evidence>
<evidence type="ECO:0000259" key="1">
    <source>
        <dbReference type="Pfam" id="PF10536"/>
    </source>
</evidence>
<dbReference type="PANTHER" id="PTHR46033:SF8">
    <property type="entry name" value="PROTEIN MAINTENANCE OF MERISTEMS-LIKE"/>
    <property type="match status" value="1"/>
</dbReference>
<accession>A0A444YHW7</accession>